<accession>A0ABU4VPE9</accession>
<dbReference type="PANTHER" id="PTHR42830:SF2">
    <property type="entry name" value="OSMC_OHR FAMILY PROTEIN"/>
    <property type="match status" value="1"/>
</dbReference>
<dbReference type="EMBL" id="JAXAVX010000008">
    <property type="protein sequence ID" value="MDX8152806.1"/>
    <property type="molecule type" value="Genomic_DNA"/>
</dbReference>
<dbReference type="InterPro" id="IPR003718">
    <property type="entry name" value="OsmC/Ohr_fam"/>
</dbReference>
<name>A0ABU4VPE9_9ACTN</name>
<evidence type="ECO:0000313" key="2">
    <source>
        <dbReference type="Proteomes" id="UP001277761"/>
    </source>
</evidence>
<sequence length="160" mass="17881">MAEDLPHVHRYDAELHWTGSTGEGYDAYDRSHRVRCPPVDELLTLSSDPAFHGDPGELDPERLLVAAAASCQLLAFLAVAARARIDVVAYVDHTVGEMPERPRGTFIERIVLRPTITVRGRPAEERLRKLVDLAHRECYIANSLRSEVLVEPEIVYVGEA</sequence>
<dbReference type="SUPFAM" id="SSF82784">
    <property type="entry name" value="OsmC-like"/>
    <property type="match status" value="1"/>
</dbReference>
<dbReference type="Pfam" id="PF02566">
    <property type="entry name" value="OsmC"/>
    <property type="match status" value="1"/>
</dbReference>
<proteinExistence type="predicted"/>
<keyword evidence="2" id="KW-1185">Reference proteome</keyword>
<dbReference type="InterPro" id="IPR036102">
    <property type="entry name" value="OsmC/Ohrsf"/>
</dbReference>
<reference evidence="1 2" key="1">
    <citation type="submission" date="2023-11" db="EMBL/GenBank/DDBJ databases">
        <authorList>
            <person name="Xu M."/>
            <person name="Jiang T."/>
        </authorList>
    </citation>
    <scope>NUCLEOTIDE SEQUENCE [LARGE SCALE GENOMIC DNA]</scope>
    <source>
        <strain evidence="1 2">SD</strain>
    </source>
</reference>
<dbReference type="Gene3D" id="3.30.300.20">
    <property type="match status" value="1"/>
</dbReference>
<dbReference type="RefSeq" id="WP_319954962.1">
    <property type="nucleotide sequence ID" value="NZ_JAXAVX010000008.1"/>
</dbReference>
<dbReference type="InterPro" id="IPR052707">
    <property type="entry name" value="OsmC_Ohr_Peroxiredoxin"/>
</dbReference>
<dbReference type="PANTHER" id="PTHR42830">
    <property type="entry name" value="OSMOTICALLY INDUCIBLE FAMILY PROTEIN"/>
    <property type="match status" value="1"/>
</dbReference>
<comment type="caution">
    <text evidence="1">The sequence shown here is derived from an EMBL/GenBank/DDBJ whole genome shotgun (WGS) entry which is preliminary data.</text>
</comment>
<organism evidence="1 2">
    <name type="scientific">Patulibacter brassicae</name>
    <dbReference type="NCBI Taxonomy" id="1705717"/>
    <lineage>
        <taxon>Bacteria</taxon>
        <taxon>Bacillati</taxon>
        <taxon>Actinomycetota</taxon>
        <taxon>Thermoleophilia</taxon>
        <taxon>Solirubrobacterales</taxon>
        <taxon>Patulibacteraceae</taxon>
        <taxon>Patulibacter</taxon>
    </lineage>
</organism>
<evidence type="ECO:0000313" key="1">
    <source>
        <dbReference type="EMBL" id="MDX8152806.1"/>
    </source>
</evidence>
<protein>
    <submittedName>
        <fullName evidence="1">OsmC family protein</fullName>
    </submittedName>
</protein>
<gene>
    <name evidence="1" type="ORF">SK069_14490</name>
</gene>
<dbReference type="InterPro" id="IPR015946">
    <property type="entry name" value="KH_dom-like_a/b"/>
</dbReference>
<dbReference type="Proteomes" id="UP001277761">
    <property type="component" value="Unassembled WGS sequence"/>
</dbReference>